<evidence type="ECO:0000313" key="6">
    <source>
        <dbReference type="Proteomes" id="UP001156706"/>
    </source>
</evidence>
<dbReference type="Pfam" id="PF00563">
    <property type="entry name" value="EAL"/>
    <property type="match status" value="1"/>
</dbReference>
<dbReference type="CDD" id="cd01949">
    <property type="entry name" value="GGDEF"/>
    <property type="match status" value="1"/>
</dbReference>
<dbReference type="Pfam" id="PF07695">
    <property type="entry name" value="7TMR-DISM_7TM"/>
    <property type="match status" value="1"/>
</dbReference>
<gene>
    <name evidence="5" type="ORF">GCM10007907_12630</name>
</gene>
<evidence type="ECO:0000256" key="2">
    <source>
        <dbReference type="SAM" id="SignalP"/>
    </source>
</evidence>
<name>A0ABQ5YFN7_9NEIS</name>
<dbReference type="Pfam" id="PF00990">
    <property type="entry name" value="GGDEF"/>
    <property type="match status" value="1"/>
</dbReference>
<keyword evidence="1" id="KW-0472">Membrane</keyword>
<dbReference type="NCBIfam" id="TIGR00254">
    <property type="entry name" value="GGDEF"/>
    <property type="match status" value="1"/>
</dbReference>
<reference evidence="6" key="1">
    <citation type="journal article" date="2019" name="Int. J. Syst. Evol. Microbiol.">
        <title>The Global Catalogue of Microorganisms (GCM) 10K type strain sequencing project: providing services to taxonomists for standard genome sequencing and annotation.</title>
        <authorList>
            <consortium name="The Broad Institute Genomics Platform"/>
            <consortium name="The Broad Institute Genome Sequencing Center for Infectious Disease"/>
            <person name="Wu L."/>
            <person name="Ma J."/>
        </authorList>
    </citation>
    <scope>NUCLEOTIDE SEQUENCE [LARGE SCALE GENOMIC DNA]</scope>
    <source>
        <strain evidence="6">NBRC 110044</strain>
    </source>
</reference>
<dbReference type="InterPro" id="IPR035919">
    <property type="entry name" value="EAL_sf"/>
</dbReference>
<evidence type="ECO:0000313" key="5">
    <source>
        <dbReference type="EMBL" id="GLR12473.1"/>
    </source>
</evidence>
<dbReference type="Proteomes" id="UP001156706">
    <property type="component" value="Unassembled WGS sequence"/>
</dbReference>
<feature type="transmembrane region" description="Helical" evidence="1">
    <location>
        <begin position="306"/>
        <end position="326"/>
    </location>
</feature>
<sequence length="818" mass="89654">MKPAALFQLLLWLLLALPGLAQASPPIQYRCAPGVSAWQPLPTDGKLHLLETDHDLQRVCQIRAYLPASSPAPLWLTVRSVPQSTVSSEPAGPNRHVAPQIWRSARSAALALYPGEWAQARLDMHLPIGSTVHISMEPPADMLAQESRDAQIRSALLTLLFAMGLVSGMFAYALRDTTTGWYTALTLMLALLWSLLSGHAISPTGLAISHPQLSQALLLGSYGLALFTGLRFSLGFTNLQQHAPRLARYLRGLGWLVLGYTLMGLVPALAAWVVQYYNLVALVTMLAMLVPGLVALRAGDFRGGGFYLAGWSPIVLIWCGVLLLRIDLLAGYPAWLGQLSHGLQAVGLLPDWIDTAHARQAAFLLQAVIFSLALADRAARLRHSRERATMTDRTTGLANRSSFLLEGDQLLAQDNQRARTLVLFDIAGFAAINETLGYDTGDRVLQETAERLRRKLGPNSPLARVGGNQFATLLDDGASAGSLQLLASTLTRQPLVVDEQQVDIRLRLAGALHPAHGNDIELLMRRAEIALGHAKQEKQHAQVYHGALERDLRFQLSLLSALRAAMAQNQLQLYLQPKVVSRTGLVTGAEVLLRWQHPTLGLVSPHDFLPYAEKTGLIVELTRWVLVESLKLAKHWQLQGEPLRLSLNLSAADLADPSLPAYVAEFLQHSKANPHLLTLEITESEVMRDPKLAISSMQALRTLGFQLALDDFGTGNSSLAYLQAMPVSEIKIDRSFVSNCRRNPQGATLIRAIVALSHTLGLKTIVEGVENEEEWHMVCDTGCDEVQGYLLSPPLPVPAFEEWLLLNQPYVVPERQTA</sequence>
<feature type="transmembrane region" description="Helical" evidence="1">
    <location>
        <begin position="181"/>
        <end position="201"/>
    </location>
</feature>
<feature type="transmembrane region" description="Helical" evidence="1">
    <location>
        <begin position="155"/>
        <end position="174"/>
    </location>
</feature>
<dbReference type="Gene3D" id="3.30.70.270">
    <property type="match status" value="1"/>
</dbReference>
<feature type="chain" id="PRO_5046809438" description="EAL domain-containing protein" evidence="2">
    <location>
        <begin position="24"/>
        <end position="818"/>
    </location>
</feature>
<feature type="transmembrane region" description="Helical" evidence="1">
    <location>
        <begin position="253"/>
        <end position="273"/>
    </location>
</feature>
<dbReference type="InterPro" id="IPR050706">
    <property type="entry name" value="Cyclic-di-GMP_PDE-like"/>
</dbReference>
<dbReference type="InterPro" id="IPR029787">
    <property type="entry name" value="Nucleotide_cyclase"/>
</dbReference>
<comment type="caution">
    <text evidence="5">The sequence shown here is derived from an EMBL/GenBank/DDBJ whole genome shotgun (WGS) entry which is preliminary data.</text>
</comment>
<dbReference type="EMBL" id="BSOG01000001">
    <property type="protein sequence ID" value="GLR12473.1"/>
    <property type="molecule type" value="Genomic_DNA"/>
</dbReference>
<protein>
    <recommendedName>
        <fullName evidence="7">EAL domain-containing protein</fullName>
    </recommendedName>
</protein>
<feature type="signal peptide" evidence="2">
    <location>
        <begin position="1"/>
        <end position="23"/>
    </location>
</feature>
<dbReference type="InterPro" id="IPR043128">
    <property type="entry name" value="Rev_trsase/Diguanyl_cyclase"/>
</dbReference>
<evidence type="ECO:0000259" key="4">
    <source>
        <dbReference type="PROSITE" id="PS50887"/>
    </source>
</evidence>
<proteinExistence type="predicted"/>
<evidence type="ECO:0000256" key="1">
    <source>
        <dbReference type="SAM" id="Phobius"/>
    </source>
</evidence>
<dbReference type="SUPFAM" id="SSF55073">
    <property type="entry name" value="Nucleotide cyclase"/>
    <property type="match status" value="1"/>
</dbReference>
<dbReference type="SMART" id="SM00267">
    <property type="entry name" value="GGDEF"/>
    <property type="match status" value="1"/>
</dbReference>
<evidence type="ECO:0000259" key="3">
    <source>
        <dbReference type="PROSITE" id="PS50883"/>
    </source>
</evidence>
<organism evidence="5 6">
    <name type="scientific">Chitinimonas prasina</name>
    <dbReference type="NCBI Taxonomy" id="1434937"/>
    <lineage>
        <taxon>Bacteria</taxon>
        <taxon>Pseudomonadati</taxon>
        <taxon>Pseudomonadota</taxon>
        <taxon>Betaproteobacteria</taxon>
        <taxon>Neisseriales</taxon>
        <taxon>Chitinibacteraceae</taxon>
        <taxon>Chitinimonas</taxon>
    </lineage>
</organism>
<dbReference type="InterPro" id="IPR001633">
    <property type="entry name" value="EAL_dom"/>
</dbReference>
<dbReference type="Gene3D" id="3.20.20.450">
    <property type="entry name" value="EAL domain"/>
    <property type="match status" value="1"/>
</dbReference>
<keyword evidence="1" id="KW-1133">Transmembrane helix</keyword>
<keyword evidence="1" id="KW-0812">Transmembrane</keyword>
<dbReference type="SMART" id="SM00052">
    <property type="entry name" value="EAL"/>
    <property type="match status" value="1"/>
</dbReference>
<dbReference type="RefSeq" id="WP_284195593.1">
    <property type="nucleotide sequence ID" value="NZ_BSOG01000001.1"/>
</dbReference>
<feature type="domain" description="EAL" evidence="3">
    <location>
        <begin position="555"/>
        <end position="808"/>
    </location>
</feature>
<keyword evidence="2" id="KW-0732">Signal</keyword>
<dbReference type="CDD" id="cd01948">
    <property type="entry name" value="EAL"/>
    <property type="match status" value="1"/>
</dbReference>
<dbReference type="PROSITE" id="PS50883">
    <property type="entry name" value="EAL"/>
    <property type="match status" value="1"/>
</dbReference>
<accession>A0ABQ5YFN7</accession>
<dbReference type="InterPro" id="IPR000160">
    <property type="entry name" value="GGDEF_dom"/>
</dbReference>
<dbReference type="PROSITE" id="PS50887">
    <property type="entry name" value="GGDEF"/>
    <property type="match status" value="1"/>
</dbReference>
<dbReference type="PANTHER" id="PTHR33121">
    <property type="entry name" value="CYCLIC DI-GMP PHOSPHODIESTERASE PDEF"/>
    <property type="match status" value="1"/>
</dbReference>
<feature type="transmembrane region" description="Helical" evidence="1">
    <location>
        <begin position="279"/>
        <end position="299"/>
    </location>
</feature>
<evidence type="ECO:0008006" key="7">
    <source>
        <dbReference type="Google" id="ProtNLM"/>
    </source>
</evidence>
<keyword evidence="6" id="KW-1185">Reference proteome</keyword>
<dbReference type="SUPFAM" id="SSF141868">
    <property type="entry name" value="EAL domain-like"/>
    <property type="match status" value="1"/>
</dbReference>
<feature type="transmembrane region" description="Helical" evidence="1">
    <location>
        <begin position="213"/>
        <end position="232"/>
    </location>
</feature>
<feature type="domain" description="GGDEF" evidence="4">
    <location>
        <begin position="417"/>
        <end position="546"/>
    </location>
</feature>
<dbReference type="InterPro" id="IPR011623">
    <property type="entry name" value="7TMR_DISM_rcpt_extracell_dom1"/>
</dbReference>
<dbReference type="PANTHER" id="PTHR33121:SF71">
    <property type="entry name" value="OXYGEN SENSOR PROTEIN DOSP"/>
    <property type="match status" value="1"/>
</dbReference>